<dbReference type="EMBL" id="CAXAMN010003335">
    <property type="protein sequence ID" value="CAK9003995.1"/>
    <property type="molecule type" value="Genomic_DNA"/>
</dbReference>
<dbReference type="Pfam" id="PF13392">
    <property type="entry name" value="HNH_3"/>
    <property type="match status" value="2"/>
</dbReference>
<gene>
    <name evidence="2" type="ORF">CCMP2556_LOCUS7503</name>
</gene>
<evidence type="ECO:0000313" key="2">
    <source>
        <dbReference type="EMBL" id="CAK9003995.1"/>
    </source>
</evidence>
<keyword evidence="3" id="KW-1185">Reference proteome</keyword>
<accession>A0ABP0IN30</accession>
<evidence type="ECO:0000313" key="3">
    <source>
        <dbReference type="Proteomes" id="UP001642484"/>
    </source>
</evidence>
<feature type="domain" description="HNH nuclease" evidence="1">
    <location>
        <begin position="64"/>
        <end position="114"/>
    </location>
</feature>
<organism evidence="2 3">
    <name type="scientific">Durusdinium trenchii</name>
    <dbReference type="NCBI Taxonomy" id="1381693"/>
    <lineage>
        <taxon>Eukaryota</taxon>
        <taxon>Sar</taxon>
        <taxon>Alveolata</taxon>
        <taxon>Dinophyceae</taxon>
        <taxon>Suessiales</taxon>
        <taxon>Symbiodiniaceae</taxon>
        <taxon>Durusdinium</taxon>
    </lineage>
</organism>
<protein>
    <recommendedName>
        <fullName evidence="1">HNH nuclease domain-containing protein</fullName>
    </recommendedName>
</protein>
<comment type="caution">
    <text evidence="2">The sequence shown here is derived from an EMBL/GenBank/DDBJ whole genome shotgun (WGS) entry which is preliminary data.</text>
</comment>
<feature type="domain" description="HNH nuclease" evidence="1">
    <location>
        <begin position="240"/>
        <end position="290"/>
    </location>
</feature>
<dbReference type="Gene3D" id="3.90.75.20">
    <property type="match status" value="2"/>
</dbReference>
<sequence length="392" mass="44387">MQGTRRAWCVRCCWPRALQHFASESFHHPKQGWQVSSLGRLCNTRGVISNGSLQADGYKAVQICGRKWPVHRVVKITFDGLPISEEAWQVHHVDGSRANNRLDNLRYVTPSENVRHSYSSHSRCTCGPAQSKTVLWRPVGSANWIRNPSVTAAAQQLGMSRETVSRCCHKNTAARGYEFSFRDQCDFALPGEEWRPMVNPVSGALVPGRKVSSLGRVTSRTGLIGRGHLIRKGYYTTQVQSQNSFVHRLVAIAFLGPPPSAHQTCVNHKDLDKGNNAVDNLEWVSPAENLFHFYATSIREGREGRTTAKPVWSRPHGTDAEWRWHRSRTSAASELGLCRRSISRCTHGLQWQTGGFEFRDAHQADALLPGEEWREIHLPLLERDREARRRWS</sequence>
<proteinExistence type="predicted"/>
<dbReference type="InterPro" id="IPR044925">
    <property type="entry name" value="His-Me_finger_sf"/>
</dbReference>
<dbReference type="CDD" id="cd00085">
    <property type="entry name" value="HNHc"/>
    <property type="match status" value="1"/>
</dbReference>
<name>A0ABP0IN30_9DINO</name>
<dbReference type="SMART" id="SM00507">
    <property type="entry name" value="HNHc"/>
    <property type="match status" value="2"/>
</dbReference>
<dbReference type="SUPFAM" id="SSF54060">
    <property type="entry name" value="His-Me finger endonucleases"/>
    <property type="match status" value="2"/>
</dbReference>
<dbReference type="Proteomes" id="UP001642484">
    <property type="component" value="Unassembled WGS sequence"/>
</dbReference>
<evidence type="ECO:0000259" key="1">
    <source>
        <dbReference type="SMART" id="SM00507"/>
    </source>
</evidence>
<dbReference type="SUPFAM" id="SSF64496">
    <property type="entry name" value="DNA-binding domain of intron-encoded endonucleases"/>
    <property type="match status" value="1"/>
</dbReference>
<dbReference type="InterPro" id="IPR003615">
    <property type="entry name" value="HNH_nuc"/>
</dbReference>
<reference evidence="2 3" key="1">
    <citation type="submission" date="2024-02" db="EMBL/GenBank/DDBJ databases">
        <authorList>
            <person name="Chen Y."/>
            <person name="Shah S."/>
            <person name="Dougan E. K."/>
            <person name="Thang M."/>
            <person name="Chan C."/>
        </authorList>
    </citation>
    <scope>NUCLEOTIDE SEQUENCE [LARGE SCALE GENOMIC DNA]</scope>
</reference>